<dbReference type="InterPro" id="IPR029058">
    <property type="entry name" value="AB_hydrolase_fold"/>
</dbReference>
<name>A0A1I5U8L6_9RHOB</name>
<gene>
    <name evidence="2" type="ORF">SAMN04488047_11837</name>
</gene>
<dbReference type="GO" id="GO:0016020">
    <property type="term" value="C:membrane"/>
    <property type="evidence" value="ECO:0007669"/>
    <property type="project" value="TreeGrafter"/>
</dbReference>
<dbReference type="InterPro" id="IPR050266">
    <property type="entry name" value="AB_hydrolase_sf"/>
</dbReference>
<organism evidence="2 3">
    <name type="scientific">Tranquillimonas alkanivorans</name>
    <dbReference type="NCBI Taxonomy" id="441119"/>
    <lineage>
        <taxon>Bacteria</taxon>
        <taxon>Pseudomonadati</taxon>
        <taxon>Pseudomonadota</taxon>
        <taxon>Alphaproteobacteria</taxon>
        <taxon>Rhodobacterales</taxon>
        <taxon>Roseobacteraceae</taxon>
        <taxon>Tranquillimonas</taxon>
    </lineage>
</organism>
<dbReference type="PANTHER" id="PTHR43798">
    <property type="entry name" value="MONOACYLGLYCEROL LIPASE"/>
    <property type="match status" value="1"/>
</dbReference>
<evidence type="ECO:0000313" key="3">
    <source>
        <dbReference type="Proteomes" id="UP000199356"/>
    </source>
</evidence>
<feature type="domain" description="AB hydrolase-1" evidence="1">
    <location>
        <begin position="22"/>
        <end position="256"/>
    </location>
</feature>
<dbReference type="PANTHER" id="PTHR43798:SF33">
    <property type="entry name" value="HYDROLASE, PUTATIVE (AFU_ORTHOLOGUE AFUA_2G14860)-RELATED"/>
    <property type="match status" value="1"/>
</dbReference>
<proteinExistence type="predicted"/>
<dbReference type="Pfam" id="PF00561">
    <property type="entry name" value="Abhydrolase_1"/>
    <property type="match status" value="1"/>
</dbReference>
<accession>A0A1I5U8L6</accession>
<dbReference type="OrthoDB" id="9804723at2"/>
<sequence>MDFESREVEGIRMRWGRSGDGPPVVFLHGIPTSPDLWRRVVSRLPEARCLAWEMVGYGASIPEGEGRDLSVAKQADYLVAWLREIGIDQAILVGHDLGGGVAQIAATRYPKRCSGLLLTNSICYDSWPIPSVVAMQKMRGLLPHVPERMLRKMIAMLFYRGHDQRDTGESALHVHWRHYSQNGAGLALARQVAGLSATDTLDVAPSLPNLDLPARVVWGAADQFQKIAYGERLARDLRAPLTRIEGGKHFTPEDHPDEVAQAVRALLKEQAGRSSASR</sequence>
<evidence type="ECO:0000259" key="1">
    <source>
        <dbReference type="Pfam" id="PF00561"/>
    </source>
</evidence>
<dbReference type="PRINTS" id="PR00111">
    <property type="entry name" value="ABHYDROLASE"/>
</dbReference>
<dbReference type="Gene3D" id="3.40.50.1820">
    <property type="entry name" value="alpha/beta hydrolase"/>
    <property type="match status" value="1"/>
</dbReference>
<reference evidence="2 3" key="1">
    <citation type="submission" date="2016-10" db="EMBL/GenBank/DDBJ databases">
        <authorList>
            <person name="de Groot N.N."/>
        </authorList>
    </citation>
    <scope>NUCLEOTIDE SEQUENCE [LARGE SCALE GENOMIC DNA]</scope>
    <source>
        <strain evidence="2 3">DSM 19547</strain>
    </source>
</reference>
<evidence type="ECO:0000313" key="2">
    <source>
        <dbReference type="EMBL" id="SFP91582.1"/>
    </source>
</evidence>
<dbReference type="SUPFAM" id="SSF53474">
    <property type="entry name" value="alpha/beta-Hydrolases"/>
    <property type="match status" value="1"/>
</dbReference>
<dbReference type="RefSeq" id="WP_093424541.1">
    <property type="nucleotide sequence ID" value="NZ_FOXA01000018.1"/>
</dbReference>
<dbReference type="AlphaFoldDB" id="A0A1I5U8L6"/>
<dbReference type="EMBL" id="FOXA01000018">
    <property type="protein sequence ID" value="SFP91582.1"/>
    <property type="molecule type" value="Genomic_DNA"/>
</dbReference>
<keyword evidence="3" id="KW-1185">Reference proteome</keyword>
<protein>
    <submittedName>
        <fullName evidence="2">Pimeloyl-ACP methyl ester carboxylesterase</fullName>
    </submittedName>
</protein>
<dbReference type="InterPro" id="IPR000073">
    <property type="entry name" value="AB_hydrolase_1"/>
</dbReference>
<dbReference type="Proteomes" id="UP000199356">
    <property type="component" value="Unassembled WGS sequence"/>
</dbReference>
<dbReference type="STRING" id="441119.SAMN04488047_11837"/>